<reference evidence="2" key="2">
    <citation type="submission" date="2025-09" db="UniProtKB">
        <authorList>
            <consortium name="Ensembl"/>
        </authorList>
    </citation>
    <scope>IDENTIFICATION</scope>
</reference>
<evidence type="ECO:0000313" key="3">
    <source>
        <dbReference type="Proteomes" id="UP000694406"/>
    </source>
</evidence>
<feature type="region of interest" description="Disordered" evidence="1">
    <location>
        <begin position="143"/>
        <end position="163"/>
    </location>
</feature>
<dbReference type="AlphaFoldDB" id="A0A8C5S945"/>
<evidence type="ECO:0000256" key="1">
    <source>
        <dbReference type="SAM" id="MobiDB-lite"/>
    </source>
</evidence>
<dbReference type="Ensembl" id="ENSLLTT00000013689.1">
    <property type="protein sequence ID" value="ENSLLTP00000013180.1"/>
    <property type="gene ID" value="ENSLLTG00000010067.1"/>
</dbReference>
<reference evidence="2" key="1">
    <citation type="submission" date="2025-08" db="UniProtKB">
        <authorList>
            <consortium name="Ensembl"/>
        </authorList>
    </citation>
    <scope>IDENTIFICATION</scope>
</reference>
<organism evidence="2 3">
    <name type="scientific">Laticauda laticaudata</name>
    <name type="common">Blue-ringed sea krait</name>
    <name type="synonym">Blue-lipped sea krait</name>
    <dbReference type="NCBI Taxonomy" id="8630"/>
    <lineage>
        <taxon>Eukaryota</taxon>
        <taxon>Metazoa</taxon>
        <taxon>Chordata</taxon>
        <taxon>Craniata</taxon>
        <taxon>Vertebrata</taxon>
        <taxon>Euteleostomi</taxon>
        <taxon>Lepidosauria</taxon>
        <taxon>Squamata</taxon>
        <taxon>Bifurcata</taxon>
        <taxon>Unidentata</taxon>
        <taxon>Episquamata</taxon>
        <taxon>Toxicofera</taxon>
        <taxon>Serpentes</taxon>
        <taxon>Colubroidea</taxon>
        <taxon>Elapidae</taxon>
        <taxon>Laticaudinae</taxon>
        <taxon>Laticauda</taxon>
    </lineage>
</organism>
<name>A0A8C5S945_LATLA</name>
<protein>
    <submittedName>
        <fullName evidence="2">Uncharacterized protein</fullName>
    </submittedName>
</protein>
<sequence length="207" mass="21804">GHRFCCTPSAAIQRVTGVVHRTKLYSSCVWRSKMGSYSCQPCCSLPASLASSLACKLLLHTLRFAAFLPASLGSCLRQPCASCCQPSCHLGACPSQPWSCLVPALVPASLPASLLSAACKPWVLPACQPSCQPGFLQPPCKPATHNMRKHSKPQPSAAQPLKRDRATFRAPGHILCVVGQGSGSGNAHDEVAFQPLLAVTGVVYLGI</sequence>
<proteinExistence type="predicted"/>
<accession>A0A8C5S945</accession>
<keyword evidence="3" id="KW-1185">Reference proteome</keyword>
<evidence type="ECO:0000313" key="2">
    <source>
        <dbReference type="Ensembl" id="ENSLLTP00000013180.1"/>
    </source>
</evidence>
<dbReference type="Proteomes" id="UP000694406">
    <property type="component" value="Unplaced"/>
</dbReference>